<evidence type="ECO:0000256" key="4">
    <source>
        <dbReference type="ARBA" id="ARBA00022833"/>
    </source>
</evidence>
<dbReference type="RefSeq" id="XP_031764048.2">
    <property type="nucleotide sequence ID" value="XM_031908188.2"/>
</dbReference>
<evidence type="ECO:0000256" key="2">
    <source>
        <dbReference type="ARBA" id="ARBA00022737"/>
    </source>
</evidence>
<evidence type="ECO:0000256" key="1">
    <source>
        <dbReference type="ARBA" id="ARBA00022723"/>
    </source>
</evidence>
<evidence type="ECO:0000259" key="6">
    <source>
        <dbReference type="PROSITE" id="PS50157"/>
    </source>
</evidence>
<dbReference type="InterPro" id="IPR041661">
    <property type="entry name" value="ZN622/Rei1/Reh1_Znf-C2H2"/>
</dbReference>
<keyword evidence="4" id="KW-0862">Zinc</keyword>
<reference evidence="8" key="1">
    <citation type="submission" date="2025-08" db="UniProtKB">
        <authorList>
            <consortium name="RefSeq"/>
        </authorList>
    </citation>
    <scope>IDENTIFICATION</scope>
    <source>
        <tissue evidence="8">Whole larvae</tissue>
    </source>
</reference>
<dbReference type="PANTHER" id="PTHR24409">
    <property type="entry name" value="ZINC FINGER PROTEIN 142"/>
    <property type="match status" value="1"/>
</dbReference>
<dbReference type="GO" id="GO:0000981">
    <property type="term" value="F:DNA-binding transcription factor activity, RNA polymerase II-specific"/>
    <property type="evidence" value="ECO:0007669"/>
    <property type="project" value="TreeGrafter"/>
</dbReference>
<dbReference type="KEGG" id="gmw:113514534"/>
<keyword evidence="3 5" id="KW-0863">Zinc-finger</keyword>
<proteinExistence type="predicted"/>
<dbReference type="InterPro" id="IPR003604">
    <property type="entry name" value="Matrin/U1-like-C_Znf_C2H2"/>
</dbReference>
<organism evidence="7 8">
    <name type="scientific">Galleria mellonella</name>
    <name type="common">Greater wax moth</name>
    <dbReference type="NCBI Taxonomy" id="7137"/>
    <lineage>
        <taxon>Eukaryota</taxon>
        <taxon>Metazoa</taxon>
        <taxon>Ecdysozoa</taxon>
        <taxon>Arthropoda</taxon>
        <taxon>Hexapoda</taxon>
        <taxon>Insecta</taxon>
        <taxon>Pterygota</taxon>
        <taxon>Neoptera</taxon>
        <taxon>Endopterygota</taxon>
        <taxon>Lepidoptera</taxon>
        <taxon>Glossata</taxon>
        <taxon>Ditrysia</taxon>
        <taxon>Pyraloidea</taxon>
        <taxon>Pyralidae</taxon>
        <taxon>Galleriinae</taxon>
        <taxon>Galleria</taxon>
    </lineage>
</organism>
<dbReference type="PANTHER" id="PTHR24409:SF295">
    <property type="entry name" value="AZ2-RELATED"/>
    <property type="match status" value="1"/>
</dbReference>
<evidence type="ECO:0000256" key="5">
    <source>
        <dbReference type="PROSITE-ProRule" id="PRU00042"/>
    </source>
</evidence>
<dbReference type="PROSITE" id="PS00028">
    <property type="entry name" value="ZINC_FINGER_C2H2_1"/>
    <property type="match status" value="2"/>
</dbReference>
<dbReference type="GO" id="GO:0000977">
    <property type="term" value="F:RNA polymerase II transcription regulatory region sequence-specific DNA binding"/>
    <property type="evidence" value="ECO:0007669"/>
    <property type="project" value="TreeGrafter"/>
</dbReference>
<evidence type="ECO:0000313" key="8">
    <source>
        <dbReference type="RefSeq" id="XP_031764048.2"/>
    </source>
</evidence>
<dbReference type="Pfam" id="PF12756">
    <property type="entry name" value="zf-C2H2_2"/>
    <property type="match status" value="1"/>
</dbReference>
<name>A0A6J3BRT8_GALME</name>
<keyword evidence="2" id="KW-0677">Repeat</keyword>
<dbReference type="PROSITE" id="PS50157">
    <property type="entry name" value="ZINC_FINGER_C2H2_2"/>
    <property type="match status" value="1"/>
</dbReference>
<protein>
    <submittedName>
        <fullName evidence="8">Uncharacterized protein LOC113514534</fullName>
    </submittedName>
</protein>
<dbReference type="InParanoid" id="A0A6J3BRT8"/>
<dbReference type="Proteomes" id="UP001652740">
    <property type="component" value="Unplaced"/>
</dbReference>
<dbReference type="GO" id="GO:0005634">
    <property type="term" value="C:nucleus"/>
    <property type="evidence" value="ECO:0007669"/>
    <property type="project" value="TreeGrafter"/>
</dbReference>
<evidence type="ECO:0000256" key="3">
    <source>
        <dbReference type="ARBA" id="ARBA00022771"/>
    </source>
</evidence>
<sequence length="551" mass="65406">MLKYHKNFILYGELEYFCIVCREEFLNIEDVEKHIRWEKHRKIMKRQTLFPKLKQDSIYKIGNNFYCELCNYLTSDMENIMAHLNEEKHKTNRKSKTPVIPKLVECKRDVDTGFIIVHNVIVSIRQWNTFVNLTHCMLCDTVVDLNRTDEHIVLHDHLIKLIQARVILENEGRCYRKINKDINYCFICKTIVGTSDLNDHWNSVEHCANKTSSIATTSKTTETKTSKEIYRANETTKKLLQLQRTVYDINLENKTATCKFCNKIIPFLGREMLNHQKEHAEELRDIDDSKEMLEIIAGNVHSSDSEASEVGFSETIDHGKRRHKMSLYGKQHYITLTPVGAKGYCHLCHVYMSSHIKVFREHTRGHIHKGHLEFKGLKKGKKHEKPDCNTKSLQSYLKNIFYSHAMRSFWINEELSVKTYSFILIAPIRYYKKTKCYACDVEYKQGEAIEHYKTIRHKTNLLDTEVVTYLRGEFIREIRNDLYHCGFCNRLFAYWDNMKRHMRSWRHKEMKKDRIMASNLARKWKKDNLLTVISTNPDIMYVQLLDLDFYL</sequence>
<dbReference type="GeneID" id="113514534"/>
<dbReference type="SMART" id="SM00451">
    <property type="entry name" value="ZnF_U1"/>
    <property type="match status" value="5"/>
</dbReference>
<gene>
    <name evidence="8" type="primary">LOC113514534</name>
</gene>
<feature type="domain" description="C2H2-type" evidence="6">
    <location>
        <begin position="483"/>
        <end position="512"/>
    </location>
</feature>
<dbReference type="InterPro" id="IPR013087">
    <property type="entry name" value="Znf_C2H2_type"/>
</dbReference>
<evidence type="ECO:0000313" key="7">
    <source>
        <dbReference type="Proteomes" id="UP001652740"/>
    </source>
</evidence>
<dbReference type="GO" id="GO:0008270">
    <property type="term" value="F:zinc ion binding"/>
    <property type="evidence" value="ECO:0007669"/>
    <property type="project" value="UniProtKB-KW"/>
</dbReference>
<dbReference type="AlphaFoldDB" id="A0A6J3BRT8"/>
<keyword evidence="1" id="KW-0479">Metal-binding</keyword>
<dbReference type="SMART" id="SM00355">
    <property type="entry name" value="ZnF_C2H2"/>
    <property type="match status" value="5"/>
</dbReference>
<keyword evidence="7" id="KW-1185">Reference proteome</keyword>
<accession>A0A6J3BRT8</accession>